<dbReference type="CDD" id="cd02966">
    <property type="entry name" value="TlpA_like_family"/>
    <property type="match status" value="1"/>
</dbReference>
<dbReference type="SUPFAM" id="SSF52833">
    <property type="entry name" value="Thioredoxin-like"/>
    <property type="match status" value="1"/>
</dbReference>
<dbReference type="Pfam" id="PF00578">
    <property type="entry name" value="AhpC-TSA"/>
    <property type="match status" value="1"/>
</dbReference>
<dbReference type="InterPro" id="IPR050553">
    <property type="entry name" value="Thioredoxin_ResA/DsbE_sf"/>
</dbReference>
<evidence type="ECO:0000256" key="4">
    <source>
        <dbReference type="ARBA" id="ARBA00023284"/>
    </source>
</evidence>
<feature type="domain" description="Thioredoxin" evidence="6">
    <location>
        <begin position="231"/>
        <end position="371"/>
    </location>
</feature>
<keyword evidence="8" id="KW-1185">Reference proteome</keyword>
<evidence type="ECO:0000313" key="7">
    <source>
        <dbReference type="EMBL" id="TCD28689.1"/>
    </source>
</evidence>
<evidence type="ECO:0000259" key="6">
    <source>
        <dbReference type="PROSITE" id="PS51352"/>
    </source>
</evidence>
<feature type="signal peptide" evidence="5">
    <location>
        <begin position="1"/>
        <end position="21"/>
    </location>
</feature>
<reference evidence="7 8" key="1">
    <citation type="submission" date="2019-02" db="EMBL/GenBank/DDBJ databases">
        <title>Pedobacter sp. RP-3-21 sp. nov., isolated from Arctic soil.</title>
        <authorList>
            <person name="Dahal R.H."/>
        </authorList>
    </citation>
    <scope>NUCLEOTIDE SEQUENCE [LARGE SCALE GENOMIC DNA]</scope>
    <source>
        <strain evidence="7 8">RP-3-21</strain>
    </source>
</reference>
<dbReference type="Pfam" id="PF14289">
    <property type="entry name" value="DUF4369"/>
    <property type="match status" value="1"/>
</dbReference>
<dbReference type="GO" id="GO:0030313">
    <property type="term" value="C:cell envelope"/>
    <property type="evidence" value="ECO:0007669"/>
    <property type="project" value="UniProtKB-SubCell"/>
</dbReference>
<evidence type="ECO:0000313" key="8">
    <source>
        <dbReference type="Proteomes" id="UP000293925"/>
    </source>
</evidence>
<dbReference type="PROSITE" id="PS00194">
    <property type="entry name" value="THIOREDOXIN_1"/>
    <property type="match status" value="1"/>
</dbReference>
<keyword evidence="3" id="KW-1015">Disulfide bond</keyword>
<name>A0A4R0Q681_9SPHI</name>
<evidence type="ECO:0000256" key="5">
    <source>
        <dbReference type="SAM" id="SignalP"/>
    </source>
</evidence>
<comment type="subcellular location">
    <subcellularLocation>
        <location evidence="1">Cell envelope</location>
    </subcellularLocation>
</comment>
<dbReference type="OrthoDB" id="750178at2"/>
<comment type="caution">
    <text evidence="7">The sequence shown here is derived from an EMBL/GenBank/DDBJ whole genome shotgun (WGS) entry which is preliminary data.</text>
</comment>
<dbReference type="Gene3D" id="3.40.30.10">
    <property type="entry name" value="Glutaredoxin"/>
    <property type="match status" value="1"/>
</dbReference>
<keyword evidence="5" id="KW-0732">Signal</keyword>
<evidence type="ECO:0000256" key="1">
    <source>
        <dbReference type="ARBA" id="ARBA00004196"/>
    </source>
</evidence>
<dbReference type="PANTHER" id="PTHR42852">
    <property type="entry name" value="THIOL:DISULFIDE INTERCHANGE PROTEIN DSBE"/>
    <property type="match status" value="1"/>
</dbReference>
<dbReference type="InterPro" id="IPR036249">
    <property type="entry name" value="Thioredoxin-like_sf"/>
</dbReference>
<dbReference type="AlphaFoldDB" id="A0A4R0Q681"/>
<keyword evidence="4" id="KW-0676">Redox-active center</keyword>
<dbReference type="InterPro" id="IPR013766">
    <property type="entry name" value="Thioredoxin_domain"/>
</dbReference>
<dbReference type="PANTHER" id="PTHR42852:SF6">
    <property type="entry name" value="THIOL:DISULFIDE INTERCHANGE PROTEIN DSBE"/>
    <property type="match status" value="1"/>
</dbReference>
<dbReference type="InterPro" id="IPR017937">
    <property type="entry name" value="Thioredoxin_CS"/>
</dbReference>
<dbReference type="Proteomes" id="UP000293925">
    <property type="component" value="Unassembled WGS sequence"/>
</dbReference>
<evidence type="ECO:0000256" key="2">
    <source>
        <dbReference type="ARBA" id="ARBA00022748"/>
    </source>
</evidence>
<keyword evidence="2" id="KW-0201">Cytochrome c-type biogenesis</keyword>
<dbReference type="InterPro" id="IPR000866">
    <property type="entry name" value="AhpC/TSA"/>
</dbReference>
<proteinExistence type="predicted"/>
<dbReference type="InterPro" id="IPR025380">
    <property type="entry name" value="DUF4369"/>
</dbReference>
<dbReference type="GO" id="GO:0017004">
    <property type="term" value="P:cytochrome complex assembly"/>
    <property type="evidence" value="ECO:0007669"/>
    <property type="project" value="UniProtKB-KW"/>
</dbReference>
<accession>A0A4R0Q681</accession>
<evidence type="ECO:0000256" key="3">
    <source>
        <dbReference type="ARBA" id="ARBA00023157"/>
    </source>
</evidence>
<sequence>MKLNYIKIFALSTLFPVLSFAQEQPFTISGKLNPSHNGESVMLIYNNGKVLVTDSSIVKNGTFSLKGSTSTPNVGYLRLGKIQPANSTDIYLSKGDLLISTVDSLKSAEISGTQLASDYQKLRSVLKPLQAERGIAMARYRAIPPADKKTPAALALVAELEGMKKKIVGSIFTFIDTNPNSYVSLDYLKQLAGPNIDYEKIMPHFQKLGQSLKNSADGKDFEEKIIVSKNMKIGSKAKPFESLNPEGKKLALYDVLSKNRYTLLDFWASWCGPCRKENPNVVNAFKSYHDKGFNVLSVSLDTKGENWKAAIAKDGMPWDHVSSLLGWKEPAAVLYGIGAIPVNALISSDGTIIATNLRGPQLLETLKKLIK</sequence>
<protein>
    <submittedName>
        <fullName evidence="7">AhpC/TSA family protein</fullName>
    </submittedName>
</protein>
<dbReference type="PROSITE" id="PS51352">
    <property type="entry name" value="THIOREDOXIN_2"/>
    <property type="match status" value="1"/>
</dbReference>
<feature type="chain" id="PRO_5020436027" evidence="5">
    <location>
        <begin position="22"/>
        <end position="371"/>
    </location>
</feature>
<dbReference type="EMBL" id="SJSO01000003">
    <property type="protein sequence ID" value="TCD28689.1"/>
    <property type="molecule type" value="Genomic_DNA"/>
</dbReference>
<dbReference type="RefSeq" id="WP_131527796.1">
    <property type="nucleotide sequence ID" value="NZ_SJSO01000003.1"/>
</dbReference>
<gene>
    <name evidence="7" type="ORF">EZ456_04715</name>
</gene>
<organism evidence="7 8">
    <name type="scientific">Pedobacter psychrodurus</name>
    <dbReference type="NCBI Taxonomy" id="2530456"/>
    <lineage>
        <taxon>Bacteria</taxon>
        <taxon>Pseudomonadati</taxon>
        <taxon>Bacteroidota</taxon>
        <taxon>Sphingobacteriia</taxon>
        <taxon>Sphingobacteriales</taxon>
        <taxon>Sphingobacteriaceae</taxon>
        <taxon>Pedobacter</taxon>
    </lineage>
</organism>